<gene>
    <name evidence="1" type="ORF">N7456_007036</name>
</gene>
<dbReference type="Proteomes" id="UP001149165">
    <property type="component" value="Unassembled WGS sequence"/>
</dbReference>
<reference evidence="1" key="1">
    <citation type="submission" date="2022-11" db="EMBL/GenBank/DDBJ databases">
        <authorList>
            <person name="Petersen C."/>
        </authorList>
    </citation>
    <scope>NUCLEOTIDE SEQUENCE</scope>
    <source>
        <strain evidence="1">IBT 30069</strain>
    </source>
</reference>
<proteinExistence type="predicted"/>
<name>A0A9W9FJ04_9EURO</name>
<sequence length="681" mass="76779">MSDIASNRASELGCDFSDPSSQLIRELHESQVGATQKGIKARQKITLHRSPSYLSDWDDRKDAIMETHRLHRKEFRPILRDEGHRIMILVPRPSPDEQSYEALGFIKYQKSNGSITLVNSNSSLPIEALGLGWSSKKGPDSIGRHGEGLKLAAMVLIREGYQVRMAASRTNWTFLWDQTASQVSCSLRPSLQKEAPEGVDAALDMDRLRSRIDRDVSVTIASSRGQLLAEKFLDWLSVTMDIRGLNYPVTVAATDYGDVILDMEMNGKIFFKGLLVSSVESLSKGYKLSYNFAHGMLTRDRLWVANQQSEADLIRKIWECALARHGKELLPIYVSLLRHFPSSADVALADRLLEASTRHLIWQHLLRNSNNREFFYDGRLSSQTAGMIREHTGKQPVALPPPLWGMLRSSTSIRTFEEEQTKRFKDAPLAEHPTTTFGQTVARAVRACMALLSAAQNIEVQFVQINGKAIDVCFDRQDNILKIRHLWLGFQSVHGGGSCCYELDAGMVGPDGAFFCDHTIEELMLRAVDSVFQSSPPLEATKRRYLGHIRRLLRFMPQRIEFSYQHFGLVVTWENRRIRLVQMDHDTAAQYHVVLHEEKCIAEHSCKLLHTKITDASEPAPCGCAQRLASSEPDMFCVFQPLDRAKQYFAMIALNEDSSFYGLPSAVVQFAREDQSAGCVA</sequence>
<protein>
    <submittedName>
        <fullName evidence="1">Uncharacterized protein</fullName>
    </submittedName>
</protein>
<evidence type="ECO:0000313" key="2">
    <source>
        <dbReference type="Proteomes" id="UP001149165"/>
    </source>
</evidence>
<comment type="caution">
    <text evidence="1">The sequence shown here is derived from an EMBL/GenBank/DDBJ whole genome shotgun (WGS) entry which is preliminary data.</text>
</comment>
<dbReference type="OrthoDB" id="5376140at2759"/>
<accession>A0A9W9FJ04</accession>
<dbReference type="EMBL" id="JAPQKH010000004">
    <property type="protein sequence ID" value="KAJ5100984.1"/>
    <property type="molecule type" value="Genomic_DNA"/>
</dbReference>
<evidence type="ECO:0000313" key="1">
    <source>
        <dbReference type="EMBL" id="KAJ5100984.1"/>
    </source>
</evidence>
<keyword evidence="2" id="KW-1185">Reference proteome</keyword>
<reference evidence="1" key="2">
    <citation type="journal article" date="2023" name="IMA Fungus">
        <title>Comparative genomic study of the Penicillium genus elucidates a diverse pangenome and 15 lateral gene transfer events.</title>
        <authorList>
            <person name="Petersen C."/>
            <person name="Sorensen T."/>
            <person name="Nielsen M.R."/>
            <person name="Sondergaard T.E."/>
            <person name="Sorensen J.L."/>
            <person name="Fitzpatrick D.A."/>
            <person name="Frisvad J.C."/>
            <person name="Nielsen K.L."/>
        </authorList>
    </citation>
    <scope>NUCLEOTIDE SEQUENCE</scope>
    <source>
        <strain evidence="1">IBT 30069</strain>
    </source>
</reference>
<dbReference type="AlphaFoldDB" id="A0A9W9FJ04"/>
<organism evidence="1 2">
    <name type="scientific">Penicillium angulare</name>
    <dbReference type="NCBI Taxonomy" id="116970"/>
    <lineage>
        <taxon>Eukaryota</taxon>
        <taxon>Fungi</taxon>
        <taxon>Dikarya</taxon>
        <taxon>Ascomycota</taxon>
        <taxon>Pezizomycotina</taxon>
        <taxon>Eurotiomycetes</taxon>
        <taxon>Eurotiomycetidae</taxon>
        <taxon>Eurotiales</taxon>
        <taxon>Aspergillaceae</taxon>
        <taxon>Penicillium</taxon>
    </lineage>
</organism>